<accession>A0A8H3LSN9</accession>
<sequence>MPPDRRRNILPLGRDSETTKEIVRTVRESAAQTVQDFVLALEDFMLNGISTLNIPSLQIKYYNNGYTRPQILKEGNMATDQRLSDFENGRGCKK</sequence>
<protein>
    <submittedName>
        <fullName evidence="1">Uncharacterized protein</fullName>
    </submittedName>
</protein>
<gene>
    <name evidence="1" type="ORF">RCL2_001880900</name>
</gene>
<proteinExistence type="predicted"/>
<dbReference type="EMBL" id="BLAL01000208">
    <property type="protein sequence ID" value="GES92012.1"/>
    <property type="molecule type" value="Genomic_DNA"/>
</dbReference>
<evidence type="ECO:0000313" key="2">
    <source>
        <dbReference type="Proteomes" id="UP000615446"/>
    </source>
</evidence>
<name>A0A8H3LSN9_9GLOM</name>
<evidence type="ECO:0000313" key="1">
    <source>
        <dbReference type="EMBL" id="GES92012.1"/>
    </source>
</evidence>
<organism evidence="1 2">
    <name type="scientific">Rhizophagus clarus</name>
    <dbReference type="NCBI Taxonomy" id="94130"/>
    <lineage>
        <taxon>Eukaryota</taxon>
        <taxon>Fungi</taxon>
        <taxon>Fungi incertae sedis</taxon>
        <taxon>Mucoromycota</taxon>
        <taxon>Glomeromycotina</taxon>
        <taxon>Glomeromycetes</taxon>
        <taxon>Glomerales</taxon>
        <taxon>Glomeraceae</taxon>
        <taxon>Rhizophagus</taxon>
    </lineage>
</organism>
<dbReference type="AlphaFoldDB" id="A0A8H3LSN9"/>
<reference evidence="1" key="1">
    <citation type="submission" date="2019-10" db="EMBL/GenBank/DDBJ databases">
        <title>Conservation and host-specific expression of non-tandemly repeated heterogenous ribosome RNA gene in arbuscular mycorrhizal fungi.</title>
        <authorList>
            <person name="Maeda T."/>
            <person name="Kobayashi Y."/>
            <person name="Nakagawa T."/>
            <person name="Ezawa T."/>
            <person name="Yamaguchi K."/>
            <person name="Bino T."/>
            <person name="Nishimoto Y."/>
            <person name="Shigenobu S."/>
            <person name="Kawaguchi M."/>
        </authorList>
    </citation>
    <scope>NUCLEOTIDE SEQUENCE</scope>
    <source>
        <strain evidence="1">HR1</strain>
    </source>
</reference>
<comment type="caution">
    <text evidence="1">The sequence shown here is derived from an EMBL/GenBank/DDBJ whole genome shotgun (WGS) entry which is preliminary data.</text>
</comment>
<dbReference type="OrthoDB" id="2317781at2759"/>
<dbReference type="Proteomes" id="UP000615446">
    <property type="component" value="Unassembled WGS sequence"/>
</dbReference>